<comment type="caution">
    <text evidence="2">The sequence shown here is derived from an EMBL/GenBank/DDBJ whole genome shotgun (WGS) entry which is preliminary data.</text>
</comment>
<evidence type="ECO:0000313" key="3">
    <source>
        <dbReference type="Proteomes" id="UP001365542"/>
    </source>
</evidence>
<dbReference type="Proteomes" id="UP001365542">
    <property type="component" value="Unassembled WGS sequence"/>
</dbReference>
<name>A0AAV9X6J3_9PEZI</name>
<accession>A0AAV9X6J3</accession>
<proteinExistence type="predicted"/>
<evidence type="ECO:0000256" key="1">
    <source>
        <dbReference type="SAM" id="Coils"/>
    </source>
</evidence>
<keyword evidence="1" id="KW-0175">Coiled coil</keyword>
<reference evidence="2 3" key="1">
    <citation type="submission" date="2019-10" db="EMBL/GenBank/DDBJ databases">
        <authorList>
            <person name="Palmer J.M."/>
        </authorList>
    </citation>
    <scope>NUCLEOTIDE SEQUENCE [LARGE SCALE GENOMIC DNA]</scope>
    <source>
        <strain evidence="2 3">TWF694</strain>
    </source>
</reference>
<evidence type="ECO:0000313" key="2">
    <source>
        <dbReference type="EMBL" id="KAK6537266.1"/>
    </source>
</evidence>
<protein>
    <submittedName>
        <fullName evidence="2">Uncharacterized protein</fullName>
    </submittedName>
</protein>
<organism evidence="2 3">
    <name type="scientific">Orbilia ellipsospora</name>
    <dbReference type="NCBI Taxonomy" id="2528407"/>
    <lineage>
        <taxon>Eukaryota</taxon>
        <taxon>Fungi</taxon>
        <taxon>Dikarya</taxon>
        <taxon>Ascomycota</taxon>
        <taxon>Pezizomycotina</taxon>
        <taxon>Orbiliomycetes</taxon>
        <taxon>Orbiliales</taxon>
        <taxon>Orbiliaceae</taxon>
        <taxon>Orbilia</taxon>
    </lineage>
</organism>
<sequence>MHPSLSIPTIFILFPFFTYATFEIAFNEHFLDPSHLPDYKPYPPFSTTVRNPCYSIPRTPTNFIQYIITRSTSPSLPPPAIAFYKSRNPSGSQCLRWDLQTIARYYPAENAQQWFTTLRSDLTHFRIIHPGDDEWDTAVDNGVENGGILVKSYFRNGWTHESQVIGLVDLNYDFARLDHSESEGIGVDDGEDYLSEEEYQRRAERGTNTNSRSVNLNAEEARRNILQRLDQLIEEREEIELAEIDTAASESSVAGSDHSADMRELENRWSELGLDDRSKTEMRDLGADMDEFTIRRNEQIQEEEKEDEITVARPRENYWDRLERADPLRFASFEQERARQRNGLIQRGVYTPVPQNRRNRPLQELSSLGYHIDPVREFQALKIEWVQGKFTDWKEKTGTPDWYITSDLTEEQRLDFIQYLKEGWPPAYLNDRYFRDLIEIRRAQAIRNLLQAGVLNPRSVDNGESSNVLVHHGPAESLDPRLISWPTSAASESGNGNTGNTGITGIIAEGSDNFNDVSGIQSDEPYDTQLANDMMGYMIIE</sequence>
<feature type="coiled-coil region" evidence="1">
    <location>
        <begin position="215"/>
        <end position="242"/>
    </location>
</feature>
<dbReference type="EMBL" id="JAVHJO010000009">
    <property type="protein sequence ID" value="KAK6537266.1"/>
    <property type="molecule type" value="Genomic_DNA"/>
</dbReference>
<dbReference type="AlphaFoldDB" id="A0AAV9X6J3"/>
<gene>
    <name evidence="2" type="ORF">TWF694_011458</name>
</gene>
<keyword evidence="3" id="KW-1185">Reference proteome</keyword>